<dbReference type="InterPro" id="IPR001750">
    <property type="entry name" value="ND/Mrp_TM"/>
</dbReference>
<evidence type="ECO:0000256" key="5">
    <source>
        <dbReference type="ARBA" id="ARBA00021008"/>
    </source>
</evidence>
<dbReference type="GO" id="GO:0008137">
    <property type="term" value="F:NADH dehydrogenase (ubiquinone) activity"/>
    <property type="evidence" value="ECO:0007669"/>
    <property type="project" value="UniProtKB-EC"/>
</dbReference>
<comment type="function">
    <text evidence="1">Core subunit of the mitochondrial membrane respiratory chain NADH dehydrogenase (Complex I) that is believed to belong to the minimal assembly required for catalysis. Complex I functions in the transfer of electrons from NADH to the respiratory chain. The immediate electron acceptor for the enzyme is believed to be ubiquinone.</text>
</comment>
<evidence type="ECO:0000256" key="14">
    <source>
        <dbReference type="ARBA" id="ARBA00023075"/>
    </source>
</evidence>
<reference evidence="20" key="1">
    <citation type="journal article" date="2013" name="Ticks Tick Borne Dis.">
        <title>Phylogenetic analysis of the mitochondrial genomes and nuclear rRNA genes of ticks reveals a deep phylogenetic structure within the genus Haemaphysalis and further elucidates the polyphyly of the genus Amblyomma with respect to Amblyomma sphenodonti and Amblyomma elaphense.</title>
        <authorList>
            <person name="Burger T.D."/>
            <person name="Shao R."/>
            <person name="Barker S.C."/>
        </authorList>
    </citation>
    <scope>NUCLEOTIDE SEQUENCE</scope>
</reference>
<evidence type="ECO:0000256" key="9">
    <source>
        <dbReference type="ARBA" id="ARBA00022792"/>
    </source>
</evidence>
<evidence type="ECO:0000256" key="1">
    <source>
        <dbReference type="ARBA" id="ARBA00003257"/>
    </source>
</evidence>
<organism evidence="20">
    <name type="scientific">Haemaphysalis inermis</name>
    <dbReference type="NCBI Taxonomy" id="48827"/>
    <lineage>
        <taxon>Eukaryota</taxon>
        <taxon>Metazoa</taxon>
        <taxon>Ecdysozoa</taxon>
        <taxon>Arthropoda</taxon>
        <taxon>Chelicerata</taxon>
        <taxon>Arachnida</taxon>
        <taxon>Acari</taxon>
        <taxon>Parasitiformes</taxon>
        <taxon>Ixodida</taxon>
        <taxon>Ixodoidea</taxon>
        <taxon>Ixodidae</taxon>
        <taxon>Haemaphysalinae</taxon>
        <taxon>Haemaphysalis</taxon>
    </lineage>
</organism>
<proteinExistence type="inferred from homology"/>
<keyword evidence="11 18" id="KW-0249">Electron transport</keyword>
<keyword evidence="8 18" id="KW-0812">Transmembrane</keyword>
<evidence type="ECO:0000259" key="19">
    <source>
        <dbReference type="Pfam" id="PF00361"/>
    </source>
</evidence>
<feature type="transmembrane region" description="Helical" evidence="18">
    <location>
        <begin position="185"/>
        <end position="204"/>
    </location>
</feature>
<comment type="similarity">
    <text evidence="3 18">Belongs to the complex I subunit 2 family.</text>
</comment>
<dbReference type="CTD" id="4536"/>
<keyword evidence="6" id="KW-0813">Transport</keyword>
<feature type="transmembrane region" description="Helical" evidence="18">
    <location>
        <begin position="50"/>
        <end position="69"/>
    </location>
</feature>
<keyword evidence="13 18" id="KW-0520">NAD</keyword>
<comment type="function">
    <text evidence="18">Core subunit of the mitochondrial membrane respiratory chain NADH dehydrogenase (Complex I) which catalyzes electron transfer from NADH through the respiratory chain, using ubiquinone as an electron acceptor. Essential for the catalytic activity and assembly of complex I.</text>
</comment>
<keyword evidence="10 18" id="KW-1278">Translocase</keyword>
<dbReference type="InterPro" id="IPR050175">
    <property type="entry name" value="Complex_I_Subunit_2"/>
</dbReference>
<evidence type="ECO:0000256" key="17">
    <source>
        <dbReference type="ARBA" id="ARBA00049551"/>
    </source>
</evidence>
<evidence type="ECO:0000256" key="15">
    <source>
        <dbReference type="ARBA" id="ARBA00023128"/>
    </source>
</evidence>
<dbReference type="PRINTS" id="PR01436">
    <property type="entry name" value="NADHDHGNASE2"/>
</dbReference>
<keyword evidence="15 18" id="KW-0496">Mitochondrion</keyword>
<evidence type="ECO:0000256" key="11">
    <source>
        <dbReference type="ARBA" id="ARBA00022982"/>
    </source>
</evidence>
<dbReference type="PANTHER" id="PTHR46552:SF1">
    <property type="entry name" value="NADH-UBIQUINONE OXIDOREDUCTASE CHAIN 2"/>
    <property type="match status" value="1"/>
</dbReference>
<evidence type="ECO:0000256" key="13">
    <source>
        <dbReference type="ARBA" id="ARBA00023027"/>
    </source>
</evidence>
<keyword evidence="16 18" id="KW-0472">Membrane</keyword>
<feature type="domain" description="NADH:quinone oxidoreductase/Mrp antiporter transmembrane" evidence="19">
    <location>
        <begin position="24"/>
        <end position="270"/>
    </location>
</feature>
<feature type="transmembrane region" description="Helical" evidence="18">
    <location>
        <begin position="225"/>
        <end position="254"/>
    </location>
</feature>
<accession>L7PCD3</accession>
<evidence type="ECO:0000313" key="20">
    <source>
        <dbReference type="EMBL" id="AFU55290.1"/>
    </source>
</evidence>
<feature type="transmembrane region" description="Helical" evidence="18">
    <location>
        <begin position="81"/>
        <end position="101"/>
    </location>
</feature>
<gene>
    <name evidence="20" type="primary">ND2</name>
</gene>
<geneLocation type="mitochondrion" evidence="20"/>
<dbReference type="EC" id="7.1.1.2" evidence="4 18"/>
<dbReference type="RefSeq" id="YP_007475041.1">
    <property type="nucleotide sequence ID" value="NC_020335.1"/>
</dbReference>
<feature type="transmembrane region" description="Helical" evidence="18">
    <location>
        <begin position="299"/>
        <end position="318"/>
    </location>
</feature>
<evidence type="ECO:0000256" key="12">
    <source>
        <dbReference type="ARBA" id="ARBA00022989"/>
    </source>
</evidence>
<dbReference type="GeneID" id="14658009"/>
<dbReference type="EMBL" id="JX573136">
    <property type="protein sequence ID" value="AFU55290.1"/>
    <property type="molecule type" value="Genomic_DNA"/>
</dbReference>
<evidence type="ECO:0000256" key="6">
    <source>
        <dbReference type="ARBA" id="ARBA00022448"/>
    </source>
</evidence>
<keyword evidence="14 18" id="KW-0830">Ubiquinone</keyword>
<keyword evidence="7 18" id="KW-0679">Respiratory chain</keyword>
<dbReference type="GO" id="GO:0006120">
    <property type="term" value="P:mitochondrial electron transport, NADH to ubiquinone"/>
    <property type="evidence" value="ECO:0007669"/>
    <property type="project" value="InterPro"/>
</dbReference>
<protein>
    <recommendedName>
        <fullName evidence="5 18">NADH-ubiquinone oxidoreductase chain 2</fullName>
        <ecNumber evidence="4 18">7.1.1.2</ecNumber>
    </recommendedName>
</protein>
<keyword evidence="9 18" id="KW-0999">Mitochondrion inner membrane</keyword>
<evidence type="ECO:0000256" key="8">
    <source>
        <dbReference type="ARBA" id="ARBA00022692"/>
    </source>
</evidence>
<feature type="transmembrane region" description="Helical" evidence="18">
    <location>
        <begin position="162"/>
        <end position="179"/>
    </location>
</feature>
<evidence type="ECO:0000256" key="10">
    <source>
        <dbReference type="ARBA" id="ARBA00022967"/>
    </source>
</evidence>
<keyword evidence="12 18" id="KW-1133">Transmembrane helix</keyword>
<dbReference type="GO" id="GO:0005743">
    <property type="term" value="C:mitochondrial inner membrane"/>
    <property type="evidence" value="ECO:0007669"/>
    <property type="project" value="UniProtKB-SubCell"/>
</dbReference>
<sequence>MFYKKLMMWMILITILITISSKFWFIFWLMMEMNMMMFIPILKNNKIHSCNSMITYFIIQSFSSTLFFFSSTMMFMNEISMFSYIMNISILIKLAIVPFHFWLTMISESLDTLSMFLMLTVQKMIPLFILLLIKSNIILMMGLISSIFGSIMALNSKFMKKILIFSSISHLGWMIVLIYAESNFWISYLLMYTLIIYNILKLMKKNNLIKMSTFFLKNMPISEKISLICLMMSLSGMPPFIGFFIKLMSIMMIIKITKTVMIIMIISSLINIYFYIRLTSPLLMTFNQFFKNFKMLKSMKSFLVNFNIILSILLFNLMI</sequence>
<evidence type="ECO:0000256" key="16">
    <source>
        <dbReference type="ARBA" id="ARBA00023136"/>
    </source>
</evidence>
<name>L7PCD3_9ACAR</name>
<comment type="catalytic activity">
    <reaction evidence="17 18">
        <text>a ubiquinone + NADH + 5 H(+)(in) = a ubiquinol + NAD(+) + 4 H(+)(out)</text>
        <dbReference type="Rhea" id="RHEA:29091"/>
        <dbReference type="Rhea" id="RHEA-COMP:9565"/>
        <dbReference type="Rhea" id="RHEA-COMP:9566"/>
        <dbReference type="ChEBI" id="CHEBI:15378"/>
        <dbReference type="ChEBI" id="CHEBI:16389"/>
        <dbReference type="ChEBI" id="CHEBI:17976"/>
        <dbReference type="ChEBI" id="CHEBI:57540"/>
        <dbReference type="ChEBI" id="CHEBI:57945"/>
        <dbReference type="EC" id="7.1.1.2"/>
    </reaction>
</comment>
<dbReference type="Pfam" id="PF00361">
    <property type="entry name" value="Proton_antipo_M"/>
    <property type="match status" value="1"/>
</dbReference>
<feature type="transmembrane region" description="Helical" evidence="18">
    <location>
        <begin position="137"/>
        <end position="155"/>
    </location>
</feature>
<dbReference type="PANTHER" id="PTHR46552">
    <property type="entry name" value="NADH-UBIQUINONE OXIDOREDUCTASE CHAIN 2"/>
    <property type="match status" value="1"/>
</dbReference>
<dbReference type="InterPro" id="IPR003917">
    <property type="entry name" value="NADH_UbQ_OxRdtase_chain2"/>
</dbReference>
<evidence type="ECO:0000256" key="3">
    <source>
        <dbReference type="ARBA" id="ARBA00007012"/>
    </source>
</evidence>
<comment type="subcellular location">
    <subcellularLocation>
        <location evidence="2 18">Mitochondrion inner membrane</location>
        <topology evidence="2 18">Multi-pass membrane protein</topology>
    </subcellularLocation>
</comment>
<evidence type="ECO:0000256" key="2">
    <source>
        <dbReference type="ARBA" id="ARBA00004448"/>
    </source>
</evidence>
<feature type="transmembrane region" description="Helical" evidence="18">
    <location>
        <begin position="260"/>
        <end position="278"/>
    </location>
</feature>
<evidence type="ECO:0000256" key="4">
    <source>
        <dbReference type="ARBA" id="ARBA00012944"/>
    </source>
</evidence>
<feature type="transmembrane region" description="Helical" evidence="18">
    <location>
        <begin position="6"/>
        <end position="29"/>
    </location>
</feature>
<evidence type="ECO:0000256" key="18">
    <source>
        <dbReference type="RuleBase" id="RU003403"/>
    </source>
</evidence>
<evidence type="ECO:0000256" key="7">
    <source>
        <dbReference type="ARBA" id="ARBA00022660"/>
    </source>
</evidence>
<dbReference type="AlphaFoldDB" id="L7PCD3"/>